<evidence type="ECO:0000256" key="7">
    <source>
        <dbReference type="SAM" id="SignalP"/>
    </source>
</evidence>
<keyword evidence="9" id="KW-1185">Reference proteome</keyword>
<comment type="subcellular location">
    <subcellularLocation>
        <location evidence="1">Secreted</location>
    </subcellularLocation>
</comment>
<organism evidence="8 9">
    <name type="scientific">Culter alburnus</name>
    <name type="common">Topmouth culter</name>
    <dbReference type="NCBI Taxonomy" id="194366"/>
    <lineage>
        <taxon>Eukaryota</taxon>
        <taxon>Metazoa</taxon>
        <taxon>Chordata</taxon>
        <taxon>Craniata</taxon>
        <taxon>Vertebrata</taxon>
        <taxon>Euteleostomi</taxon>
        <taxon>Actinopterygii</taxon>
        <taxon>Neopterygii</taxon>
        <taxon>Teleostei</taxon>
        <taxon>Ostariophysi</taxon>
        <taxon>Cypriniformes</taxon>
        <taxon>Xenocyprididae</taxon>
        <taxon>Xenocypridinae</taxon>
        <taxon>Culter</taxon>
    </lineage>
</organism>
<evidence type="ECO:0000313" key="9">
    <source>
        <dbReference type="Proteomes" id="UP001479290"/>
    </source>
</evidence>
<evidence type="ECO:0000256" key="1">
    <source>
        <dbReference type="ARBA" id="ARBA00004613"/>
    </source>
</evidence>
<comment type="caution">
    <text evidence="8">The sequence shown here is derived from an EMBL/GenBank/DDBJ whole genome shotgun (WGS) entry which is preliminary data.</text>
</comment>
<feature type="signal peptide" evidence="7">
    <location>
        <begin position="1"/>
        <end position="26"/>
    </location>
</feature>
<dbReference type="GO" id="GO:0005133">
    <property type="term" value="F:type II interferon receptor binding"/>
    <property type="evidence" value="ECO:0007669"/>
    <property type="project" value="InterPro"/>
</dbReference>
<dbReference type="InterPro" id="IPR009079">
    <property type="entry name" value="4_helix_cytokine-like_core"/>
</dbReference>
<dbReference type="GO" id="GO:0005125">
    <property type="term" value="F:cytokine activity"/>
    <property type="evidence" value="ECO:0007669"/>
    <property type="project" value="UniProtKB-KW"/>
</dbReference>
<evidence type="ECO:0000313" key="8">
    <source>
        <dbReference type="EMBL" id="KAK9975857.1"/>
    </source>
</evidence>
<evidence type="ECO:0000256" key="3">
    <source>
        <dbReference type="ARBA" id="ARBA00022514"/>
    </source>
</evidence>
<dbReference type="Proteomes" id="UP001479290">
    <property type="component" value="Unassembled WGS sequence"/>
</dbReference>
<name>A0AAW2AR20_CULAL</name>
<dbReference type="GO" id="GO:0006955">
    <property type="term" value="P:immune response"/>
    <property type="evidence" value="ECO:0007669"/>
    <property type="project" value="InterPro"/>
</dbReference>
<dbReference type="PANTHER" id="PTHR11419:SF0">
    <property type="entry name" value="INTERFERON GAMMA"/>
    <property type="match status" value="1"/>
</dbReference>
<evidence type="ECO:0000256" key="2">
    <source>
        <dbReference type="ARBA" id="ARBA00007566"/>
    </source>
</evidence>
<evidence type="ECO:0000256" key="5">
    <source>
        <dbReference type="ARBA" id="ARBA00023180"/>
    </source>
</evidence>
<gene>
    <name evidence="8" type="ORF">ABG768_021088</name>
</gene>
<feature type="chain" id="PRO_5043923705" description="Interferon gamma" evidence="7">
    <location>
        <begin position="27"/>
        <end position="187"/>
    </location>
</feature>
<dbReference type="GO" id="GO:0005615">
    <property type="term" value="C:extracellular space"/>
    <property type="evidence" value="ECO:0007669"/>
    <property type="project" value="UniProtKB-KW"/>
</dbReference>
<evidence type="ECO:0000256" key="4">
    <source>
        <dbReference type="ARBA" id="ARBA00022525"/>
    </source>
</evidence>
<keyword evidence="5" id="KW-0325">Glycoprotein</keyword>
<reference evidence="8 9" key="1">
    <citation type="submission" date="2024-05" db="EMBL/GenBank/DDBJ databases">
        <title>A high-quality chromosomal-level genome assembly of Topmouth culter (Culter alburnus).</title>
        <authorList>
            <person name="Zhao H."/>
        </authorList>
    </citation>
    <scope>NUCLEOTIDE SEQUENCE [LARGE SCALE GENOMIC DNA]</scope>
    <source>
        <strain evidence="8">CATC2023</strain>
        <tissue evidence="8">Muscle</tissue>
    </source>
</reference>
<protein>
    <recommendedName>
        <fullName evidence="10">Interferon gamma</fullName>
    </recommendedName>
</protein>
<dbReference type="InterPro" id="IPR002069">
    <property type="entry name" value="Interferon_gamma"/>
</dbReference>
<keyword evidence="3" id="KW-0202">Cytokine</keyword>
<sequence>MIAQHMMALFWGVCLMTLGWMTYAEASVPENLDKSIDELKAYYIRNDPELYNAHPVFLRVLNKLKDTFEESERNLLMSIIMDTYSRIFTRMQNESLDEATKDRLAHVQQHLKKLQENYFPGKSAELKTYAETLWAIKENDPIVQRKALFEFKRIYREATQLKNKDRRRRQAKSIRPKASGGRSPSRS</sequence>
<dbReference type="Gene3D" id="1.20.1250.10">
    <property type="match status" value="1"/>
</dbReference>
<proteinExistence type="inferred from homology"/>
<keyword evidence="4" id="KW-0964">Secreted</keyword>
<keyword evidence="7" id="KW-0732">Signal</keyword>
<feature type="compositionally biased region" description="Basic residues" evidence="6">
    <location>
        <begin position="164"/>
        <end position="175"/>
    </location>
</feature>
<feature type="region of interest" description="Disordered" evidence="6">
    <location>
        <begin position="160"/>
        <end position="187"/>
    </location>
</feature>
<accession>A0AAW2AR20</accession>
<evidence type="ECO:0008006" key="10">
    <source>
        <dbReference type="Google" id="ProtNLM"/>
    </source>
</evidence>
<dbReference type="EMBL" id="JAWDJR010000004">
    <property type="protein sequence ID" value="KAK9975857.1"/>
    <property type="molecule type" value="Genomic_DNA"/>
</dbReference>
<dbReference type="SUPFAM" id="SSF47266">
    <property type="entry name" value="4-helical cytokines"/>
    <property type="match status" value="1"/>
</dbReference>
<dbReference type="AlphaFoldDB" id="A0AAW2AR20"/>
<evidence type="ECO:0000256" key="6">
    <source>
        <dbReference type="SAM" id="MobiDB-lite"/>
    </source>
</evidence>
<dbReference type="Pfam" id="PF00714">
    <property type="entry name" value="IFN-gamma"/>
    <property type="match status" value="1"/>
</dbReference>
<comment type="similarity">
    <text evidence="2">Belongs to the type II (or gamma) interferon family.</text>
</comment>
<dbReference type="PANTHER" id="PTHR11419">
    <property type="entry name" value="INTERFERON GAMMA"/>
    <property type="match status" value="1"/>
</dbReference>